<dbReference type="OrthoDB" id="4574171at2"/>
<dbReference type="KEGG" id="nyu:D7D52_37345"/>
<dbReference type="Proteomes" id="UP000267164">
    <property type="component" value="Chromosome"/>
</dbReference>
<organism evidence="2 3">
    <name type="scientific">Nocardia yunnanensis</name>
    <dbReference type="NCBI Taxonomy" id="2382165"/>
    <lineage>
        <taxon>Bacteria</taxon>
        <taxon>Bacillati</taxon>
        <taxon>Actinomycetota</taxon>
        <taxon>Actinomycetes</taxon>
        <taxon>Mycobacteriales</taxon>
        <taxon>Nocardiaceae</taxon>
        <taxon>Nocardia</taxon>
    </lineage>
</organism>
<feature type="region of interest" description="Disordered" evidence="1">
    <location>
        <begin position="16"/>
        <end position="35"/>
    </location>
</feature>
<dbReference type="RefSeq" id="WP_120743633.1">
    <property type="nucleotide sequence ID" value="NZ_CP032568.1"/>
</dbReference>
<sequence>MNLDDLPPDIRAALLGEPAAPRTDKEPQASTPDPADVAAMTFADVEELDVGKSPIAATEWDERQVMTFTNVEEPDRMSRIADPG</sequence>
<dbReference type="EMBL" id="CP032568">
    <property type="protein sequence ID" value="AYF78550.1"/>
    <property type="molecule type" value="Genomic_DNA"/>
</dbReference>
<dbReference type="AlphaFoldDB" id="A0A386ZMX7"/>
<keyword evidence="3" id="KW-1185">Reference proteome</keyword>
<accession>A0A386ZMX7</accession>
<evidence type="ECO:0000256" key="1">
    <source>
        <dbReference type="SAM" id="MobiDB-lite"/>
    </source>
</evidence>
<evidence type="ECO:0000313" key="2">
    <source>
        <dbReference type="EMBL" id="AYF78550.1"/>
    </source>
</evidence>
<proteinExistence type="predicted"/>
<reference evidence="2 3" key="1">
    <citation type="submission" date="2018-09" db="EMBL/GenBank/DDBJ databases">
        <title>Nocardia yunnanensis sp. nov., an actinomycete isolated from a soil sample.</title>
        <authorList>
            <person name="Zhang J."/>
        </authorList>
    </citation>
    <scope>NUCLEOTIDE SEQUENCE [LARGE SCALE GENOMIC DNA]</scope>
    <source>
        <strain evidence="2 3">CFHS0054</strain>
    </source>
</reference>
<gene>
    <name evidence="2" type="ORF">D7D52_37345</name>
</gene>
<name>A0A386ZMX7_9NOCA</name>
<protein>
    <submittedName>
        <fullName evidence="2">Uncharacterized protein</fullName>
    </submittedName>
</protein>
<evidence type="ECO:0000313" key="3">
    <source>
        <dbReference type="Proteomes" id="UP000267164"/>
    </source>
</evidence>